<keyword evidence="4" id="KW-0961">Cell wall biogenesis/degradation</keyword>
<feature type="domain" description="Pectinesterase catalytic" evidence="8">
    <location>
        <begin position="134"/>
        <end position="387"/>
    </location>
</feature>
<name>A0A022RPW4_ERYGU</name>
<keyword evidence="7" id="KW-0472">Membrane</keyword>
<comment type="pathway">
    <text evidence="1">Glycan metabolism; pectin degradation; 2-dehydro-3-deoxy-D-gluconate from pectin: step 1/5.</text>
</comment>
<organism evidence="9 10">
    <name type="scientific">Erythranthe guttata</name>
    <name type="common">Yellow monkey flower</name>
    <name type="synonym">Mimulus guttatus</name>
    <dbReference type="NCBI Taxonomy" id="4155"/>
    <lineage>
        <taxon>Eukaryota</taxon>
        <taxon>Viridiplantae</taxon>
        <taxon>Streptophyta</taxon>
        <taxon>Embryophyta</taxon>
        <taxon>Tracheophyta</taxon>
        <taxon>Spermatophyta</taxon>
        <taxon>Magnoliopsida</taxon>
        <taxon>eudicotyledons</taxon>
        <taxon>Gunneridae</taxon>
        <taxon>Pentapetalae</taxon>
        <taxon>asterids</taxon>
        <taxon>lamiids</taxon>
        <taxon>Lamiales</taxon>
        <taxon>Phrymaceae</taxon>
        <taxon>Erythranthe</taxon>
    </lineage>
</organism>
<feature type="compositionally biased region" description="Low complexity" evidence="6">
    <location>
        <begin position="1"/>
        <end position="19"/>
    </location>
</feature>
<dbReference type="eggNOG" id="ENOG502SJ26">
    <property type="taxonomic scope" value="Eukaryota"/>
</dbReference>
<keyword evidence="2" id="KW-0378">Hydrolase</keyword>
<dbReference type="GO" id="GO:0042545">
    <property type="term" value="P:cell wall modification"/>
    <property type="evidence" value="ECO:0007669"/>
    <property type="project" value="InterPro"/>
</dbReference>
<comment type="catalytic activity">
    <reaction evidence="5">
        <text>[(1-&gt;4)-alpha-D-galacturonosyl methyl ester](n) + n H2O = [(1-&gt;4)-alpha-D-galacturonosyl](n) + n methanol + n H(+)</text>
        <dbReference type="Rhea" id="RHEA:22380"/>
        <dbReference type="Rhea" id="RHEA-COMP:14570"/>
        <dbReference type="Rhea" id="RHEA-COMP:14573"/>
        <dbReference type="ChEBI" id="CHEBI:15377"/>
        <dbReference type="ChEBI" id="CHEBI:15378"/>
        <dbReference type="ChEBI" id="CHEBI:17790"/>
        <dbReference type="ChEBI" id="CHEBI:140522"/>
        <dbReference type="ChEBI" id="CHEBI:140523"/>
        <dbReference type="EC" id="3.1.1.11"/>
    </reaction>
</comment>
<dbReference type="Proteomes" id="UP000030748">
    <property type="component" value="Unassembled WGS sequence"/>
</dbReference>
<proteinExistence type="predicted"/>
<evidence type="ECO:0000259" key="8">
    <source>
        <dbReference type="Pfam" id="PF01095"/>
    </source>
</evidence>
<evidence type="ECO:0000256" key="5">
    <source>
        <dbReference type="ARBA" id="ARBA00047928"/>
    </source>
</evidence>
<accession>A0A022RPW4</accession>
<reference evidence="9 10" key="1">
    <citation type="journal article" date="2013" name="Proc. Natl. Acad. Sci. U.S.A.">
        <title>Fine-scale variation in meiotic recombination in Mimulus inferred from population shotgun sequencing.</title>
        <authorList>
            <person name="Hellsten U."/>
            <person name="Wright K.M."/>
            <person name="Jenkins J."/>
            <person name="Shu S."/>
            <person name="Yuan Y."/>
            <person name="Wessler S.R."/>
            <person name="Schmutz J."/>
            <person name="Willis J.H."/>
            <person name="Rokhsar D.S."/>
        </authorList>
    </citation>
    <scope>NUCLEOTIDE SEQUENCE [LARGE SCALE GENOMIC DNA]</scope>
    <source>
        <strain evidence="10">cv. DUN x IM62</strain>
    </source>
</reference>
<evidence type="ECO:0000256" key="4">
    <source>
        <dbReference type="ARBA" id="ARBA00023316"/>
    </source>
</evidence>
<dbReference type="InterPro" id="IPR000070">
    <property type="entry name" value="Pectinesterase_cat"/>
</dbReference>
<dbReference type="EMBL" id="KI630286">
    <property type="protein sequence ID" value="EYU42497.1"/>
    <property type="molecule type" value="Genomic_DNA"/>
</dbReference>
<evidence type="ECO:0000256" key="6">
    <source>
        <dbReference type="SAM" id="MobiDB-lite"/>
    </source>
</evidence>
<evidence type="ECO:0000313" key="9">
    <source>
        <dbReference type="EMBL" id="EYU42497.1"/>
    </source>
</evidence>
<evidence type="ECO:0000256" key="3">
    <source>
        <dbReference type="ARBA" id="ARBA00023085"/>
    </source>
</evidence>
<dbReference type="Pfam" id="PF01095">
    <property type="entry name" value="Pectinesterase"/>
    <property type="match status" value="1"/>
</dbReference>
<keyword evidence="7" id="KW-0812">Transmembrane</keyword>
<feature type="region of interest" description="Disordered" evidence="6">
    <location>
        <begin position="1"/>
        <end position="77"/>
    </location>
</feature>
<feature type="transmembrane region" description="Helical" evidence="7">
    <location>
        <begin position="92"/>
        <end position="113"/>
    </location>
</feature>
<dbReference type="AlphaFoldDB" id="A0A022RPW4"/>
<evidence type="ECO:0000313" key="10">
    <source>
        <dbReference type="Proteomes" id="UP000030748"/>
    </source>
</evidence>
<dbReference type="Gene3D" id="2.160.20.10">
    <property type="entry name" value="Single-stranded right-handed beta-helix, Pectin lyase-like"/>
    <property type="match status" value="1"/>
</dbReference>
<keyword evidence="7" id="KW-1133">Transmembrane helix</keyword>
<dbReference type="PANTHER" id="PTHR31707">
    <property type="entry name" value="PECTINESTERASE"/>
    <property type="match status" value="1"/>
</dbReference>
<feature type="compositionally biased region" description="Low complexity" evidence="6">
    <location>
        <begin position="28"/>
        <end position="43"/>
    </location>
</feature>
<dbReference type="GO" id="GO:0030599">
    <property type="term" value="F:pectinesterase activity"/>
    <property type="evidence" value="ECO:0000318"/>
    <property type="project" value="GO_Central"/>
</dbReference>
<dbReference type="GO" id="GO:0046910">
    <property type="term" value="F:pectinesterase inhibitor activity"/>
    <property type="evidence" value="ECO:0000318"/>
    <property type="project" value="GO_Central"/>
</dbReference>
<gene>
    <name evidence="9" type="ORF">MIMGU_mgv1a006794mg</name>
</gene>
<protein>
    <recommendedName>
        <fullName evidence="8">Pectinesterase catalytic domain-containing protein</fullName>
    </recommendedName>
</protein>
<keyword evidence="3" id="KW-0063">Aspartyl esterase</keyword>
<dbReference type="GO" id="GO:0045490">
    <property type="term" value="P:pectin catabolic process"/>
    <property type="evidence" value="ECO:0007669"/>
    <property type="project" value="UniProtKB-UniPathway"/>
</dbReference>
<dbReference type="STRING" id="4155.A0A022RPW4"/>
<dbReference type="InterPro" id="IPR012334">
    <property type="entry name" value="Pectin_lyas_fold"/>
</dbReference>
<dbReference type="InterPro" id="IPR011050">
    <property type="entry name" value="Pectin_lyase_fold/virulence"/>
</dbReference>
<dbReference type="PhylomeDB" id="A0A022RPW4"/>
<evidence type="ECO:0000256" key="1">
    <source>
        <dbReference type="ARBA" id="ARBA00005184"/>
    </source>
</evidence>
<dbReference type="UniPathway" id="UPA00545">
    <property type="reaction ID" value="UER00823"/>
</dbReference>
<evidence type="ECO:0000256" key="2">
    <source>
        <dbReference type="ARBA" id="ARBA00022801"/>
    </source>
</evidence>
<sequence length="431" mass="46535">MDDSAFHVSPSSSSPAADPSDVEYLDIQAASESSGNNSGSQGSVDSLEVGMGSPMSVGSIPSYHGTPDHIHDGPNFPPANPVEADGFNWTRFLKLIGAIVVVCAFVLLIALIFTKTRKKEDLMPRTDEDCMIRISVSKNGKSDYRTISEAVDASPSHSPFRICILIAAGEYDEKVVVGRFKSNLTLIGEGSQKTTITSNSTLPLKVIGVTATLSISGTAFMARDLTVLNSAQHGVAVESWSDYSVFFRVILKGVNTTLIAGGGNQFYRSCLFYGKSYLVVGNADSFFQKCDFYSEISHSDETAVFLGQSRNSLNFQTGFLIHQCGFYAPGVPTDHSKVFLGSALGDYALIVVMQSYLDAPVARYFENTPPLIDSSFVTFGNSGRGSTIERESSVVHPLGLEAAEARYSLRTFIGGIDWIPDDVDHDMDLAR</sequence>
<keyword evidence="10" id="KW-1185">Reference proteome</keyword>
<evidence type="ECO:0000256" key="7">
    <source>
        <dbReference type="SAM" id="Phobius"/>
    </source>
</evidence>
<dbReference type="SUPFAM" id="SSF51126">
    <property type="entry name" value="Pectin lyase-like"/>
    <property type="match status" value="1"/>
</dbReference>